<dbReference type="InterPro" id="IPR040442">
    <property type="entry name" value="Pyrv_kinase-like_dom_sf"/>
</dbReference>
<evidence type="ECO:0000256" key="5">
    <source>
        <dbReference type="PIRSR" id="PIRSR015582-2"/>
    </source>
</evidence>
<keyword evidence="8" id="KW-1185">Reference proteome</keyword>
<dbReference type="GO" id="GO:0016829">
    <property type="term" value="F:lyase activity"/>
    <property type="evidence" value="ECO:0007669"/>
    <property type="project" value="UniProtKB-KW"/>
</dbReference>
<evidence type="ECO:0000256" key="3">
    <source>
        <dbReference type="ARBA" id="ARBA00022842"/>
    </source>
</evidence>
<feature type="binding site" evidence="5">
    <location>
        <position position="116"/>
    </location>
    <ligand>
        <name>Mg(2+)</name>
        <dbReference type="ChEBI" id="CHEBI:18420"/>
    </ligand>
</feature>
<dbReference type="Gene3D" id="3.20.20.60">
    <property type="entry name" value="Phosphoenolpyruvate-binding domains"/>
    <property type="match status" value="1"/>
</dbReference>
<keyword evidence="3 5" id="KW-0460">Magnesium</keyword>
<dbReference type="AlphaFoldDB" id="A9I836"/>
<dbReference type="PIRSF" id="PIRSF015582">
    <property type="entry name" value="Cit_lyase_B"/>
    <property type="match status" value="1"/>
</dbReference>
<dbReference type="KEGG" id="bpt:Bpet0855"/>
<keyword evidence="2 5" id="KW-0479">Metal-binding</keyword>
<feature type="binding site" evidence="4">
    <location>
        <position position="116"/>
    </location>
    <ligand>
        <name>substrate</name>
    </ligand>
</feature>
<feature type="binding site" evidence="4">
    <location>
        <position position="63"/>
    </location>
    <ligand>
        <name>substrate</name>
    </ligand>
</feature>
<dbReference type="Proteomes" id="UP000001225">
    <property type="component" value="Chromosome"/>
</dbReference>
<dbReference type="InterPro" id="IPR015813">
    <property type="entry name" value="Pyrv/PenolPyrv_kinase-like_dom"/>
</dbReference>
<evidence type="ECO:0000313" key="8">
    <source>
        <dbReference type="Proteomes" id="UP000001225"/>
    </source>
</evidence>
<evidence type="ECO:0000256" key="4">
    <source>
        <dbReference type="PIRSR" id="PIRSR015582-1"/>
    </source>
</evidence>
<dbReference type="GO" id="GO:0006107">
    <property type="term" value="P:oxaloacetate metabolic process"/>
    <property type="evidence" value="ECO:0007669"/>
    <property type="project" value="TreeGrafter"/>
</dbReference>
<dbReference type="PANTHER" id="PTHR32308">
    <property type="entry name" value="LYASE BETA SUBUNIT, PUTATIVE (AFU_ORTHOLOGUE AFUA_4G13030)-RELATED"/>
    <property type="match status" value="1"/>
</dbReference>
<sequence length="274" mass="29056">MNRLRSLLFVPGDRPERFDKAVAAGADAVILDLEDAVLPDAKTAARQAVAEWLATPGRPAILRINGAGTPWFDDDLRAARQAGCRAVMLPKSEDPAVLAHLRQHLGAEARLFPLVETALGAHRARELALAPGVARLVFGSVDFARDTGIQDEAGWLPVRVELVLASRLAGLAPPIDGTTLHWDDTAAVQAVAAAARRLGFGGQLCIHPRQVEPVNQGFLPSREELDWARRVVQAVAGGGRGAIAVDGKLVDKPLHDLALAWLAQAGQATPAPQA</sequence>
<dbReference type="EMBL" id="AM902716">
    <property type="protein sequence ID" value="CAP41187.1"/>
    <property type="molecule type" value="Genomic_DNA"/>
</dbReference>
<feature type="domain" description="HpcH/HpaI aldolase/citrate lyase" evidence="6">
    <location>
        <begin position="5"/>
        <end position="208"/>
    </location>
</feature>
<accession>A9I836</accession>
<dbReference type="InterPro" id="IPR011206">
    <property type="entry name" value="Citrate_lyase_beta/mcl1/mcl2"/>
</dbReference>
<reference evidence="7 8" key="1">
    <citation type="journal article" date="2008" name="BMC Genomics">
        <title>The missing link: Bordetella petrii is endowed with both the metabolic versatility of environmental bacteria and virulence traits of pathogenic Bordetellae.</title>
        <authorList>
            <person name="Gross R."/>
            <person name="Guzman C.A."/>
            <person name="Sebaihia M."/>
            <person name="Martins Dos Santos V.A."/>
            <person name="Pieper D.H."/>
            <person name="Koebnik R."/>
            <person name="Lechner M."/>
            <person name="Bartels D."/>
            <person name="Buhrmester J."/>
            <person name="Choudhuri J.V."/>
            <person name="Ebensen T."/>
            <person name="Gaigalat L."/>
            <person name="Herrmann S."/>
            <person name="Khachane A.N."/>
            <person name="Larisch C."/>
            <person name="Link S."/>
            <person name="Linke B."/>
            <person name="Meyer F."/>
            <person name="Mormann S."/>
            <person name="Nakunst D."/>
            <person name="Rueckert C."/>
            <person name="Schneiker-Bekel S."/>
            <person name="Schulze K."/>
            <person name="Vorhoelter F.J."/>
            <person name="Yevsa T."/>
            <person name="Engle J.T."/>
            <person name="Goldman W.E."/>
            <person name="Puehler A."/>
            <person name="Goebel U.B."/>
            <person name="Goesmann A."/>
            <person name="Bloecker H."/>
            <person name="Kaiser O."/>
            <person name="Martinez-Arias R."/>
        </authorList>
    </citation>
    <scope>NUCLEOTIDE SEQUENCE [LARGE SCALE GENOMIC DNA]</scope>
    <source>
        <strain evidence="8">ATCC BAA-461 / DSM 12804 / CCUG 43448 / CIP 107267 / Se-1111R</strain>
    </source>
</reference>
<evidence type="ECO:0000256" key="1">
    <source>
        <dbReference type="ARBA" id="ARBA00001946"/>
    </source>
</evidence>
<feature type="binding site" evidence="5">
    <location>
        <position position="142"/>
    </location>
    <ligand>
        <name>Mg(2+)</name>
        <dbReference type="ChEBI" id="CHEBI:18420"/>
    </ligand>
</feature>
<dbReference type="SUPFAM" id="SSF51621">
    <property type="entry name" value="Phosphoenolpyruvate/pyruvate domain"/>
    <property type="match status" value="1"/>
</dbReference>
<protein>
    <submittedName>
        <fullName evidence="7">Citrate lyase beta chain</fullName>
    </submittedName>
</protein>
<evidence type="ECO:0000256" key="2">
    <source>
        <dbReference type="ARBA" id="ARBA00022723"/>
    </source>
</evidence>
<gene>
    <name evidence="7" type="ordered locus">Bpet0855</name>
</gene>
<dbReference type="InterPro" id="IPR005000">
    <property type="entry name" value="Aldolase/citrate-lyase_domain"/>
</dbReference>
<keyword evidence="7" id="KW-0456">Lyase</keyword>
<evidence type="ECO:0000259" key="6">
    <source>
        <dbReference type="Pfam" id="PF03328"/>
    </source>
</evidence>
<organism evidence="7 8">
    <name type="scientific">Bordetella petrii (strain ATCC BAA-461 / DSM 12804 / CCUG 43448 / CIP 107267 / Se-1111R)</name>
    <dbReference type="NCBI Taxonomy" id="340100"/>
    <lineage>
        <taxon>Bacteria</taxon>
        <taxon>Pseudomonadati</taxon>
        <taxon>Pseudomonadota</taxon>
        <taxon>Betaproteobacteria</taxon>
        <taxon>Burkholderiales</taxon>
        <taxon>Alcaligenaceae</taxon>
        <taxon>Bordetella</taxon>
    </lineage>
</organism>
<dbReference type="GO" id="GO:0000287">
    <property type="term" value="F:magnesium ion binding"/>
    <property type="evidence" value="ECO:0007669"/>
    <property type="project" value="TreeGrafter"/>
</dbReference>
<name>A9I836_BORPD</name>
<proteinExistence type="predicted"/>
<evidence type="ECO:0000313" key="7">
    <source>
        <dbReference type="EMBL" id="CAP41187.1"/>
    </source>
</evidence>
<comment type="cofactor">
    <cofactor evidence="1">
        <name>Mg(2+)</name>
        <dbReference type="ChEBI" id="CHEBI:18420"/>
    </cofactor>
</comment>
<dbReference type="eggNOG" id="COG2301">
    <property type="taxonomic scope" value="Bacteria"/>
</dbReference>
<dbReference type="STRING" id="94624.Bpet0855"/>
<dbReference type="Pfam" id="PF03328">
    <property type="entry name" value="HpcH_HpaI"/>
    <property type="match status" value="1"/>
</dbReference>
<dbReference type="PANTHER" id="PTHR32308:SF10">
    <property type="entry name" value="CITRATE LYASE SUBUNIT BETA"/>
    <property type="match status" value="1"/>
</dbReference>